<dbReference type="Proteomes" id="UP001497623">
    <property type="component" value="Unassembled WGS sequence"/>
</dbReference>
<evidence type="ECO:0000313" key="3">
    <source>
        <dbReference type="Proteomes" id="UP001497623"/>
    </source>
</evidence>
<evidence type="ECO:0000313" key="2">
    <source>
        <dbReference type="EMBL" id="CAL4102250.1"/>
    </source>
</evidence>
<accession>A0AAV2QUF9</accession>
<keyword evidence="3" id="KW-1185">Reference proteome</keyword>
<dbReference type="AlphaFoldDB" id="A0AAV2QUF9"/>
<proteinExistence type="predicted"/>
<organism evidence="2 3">
    <name type="scientific">Meganyctiphanes norvegica</name>
    <name type="common">Northern krill</name>
    <name type="synonym">Thysanopoda norvegica</name>
    <dbReference type="NCBI Taxonomy" id="48144"/>
    <lineage>
        <taxon>Eukaryota</taxon>
        <taxon>Metazoa</taxon>
        <taxon>Ecdysozoa</taxon>
        <taxon>Arthropoda</taxon>
        <taxon>Crustacea</taxon>
        <taxon>Multicrustacea</taxon>
        <taxon>Malacostraca</taxon>
        <taxon>Eumalacostraca</taxon>
        <taxon>Eucarida</taxon>
        <taxon>Euphausiacea</taxon>
        <taxon>Euphausiidae</taxon>
        <taxon>Meganyctiphanes</taxon>
    </lineage>
</organism>
<name>A0AAV2QUF9_MEGNR</name>
<sequence length="174" mass="19643">MNMMRNTFWLDLGRNFRSALSFMTKATNYPFGAKEKNAPGAPPVYNNYPYGSNRFHEGPFRQFNGQFPQGEFPPYAAGKMMEQPSPMMMDGPGKMMGGNYPQYGAGKMMGDFGGKMMGDNYPGSQHRGGFPGGENFNNMQHQGNFRDSYHQPTFGGNRRYQGGPYRPQYDNYQG</sequence>
<feature type="compositionally biased region" description="Polar residues" evidence="1">
    <location>
        <begin position="135"/>
        <end position="145"/>
    </location>
</feature>
<evidence type="ECO:0000256" key="1">
    <source>
        <dbReference type="SAM" id="MobiDB-lite"/>
    </source>
</evidence>
<reference evidence="2 3" key="1">
    <citation type="submission" date="2024-05" db="EMBL/GenBank/DDBJ databases">
        <authorList>
            <person name="Wallberg A."/>
        </authorList>
    </citation>
    <scope>NUCLEOTIDE SEQUENCE [LARGE SCALE GENOMIC DNA]</scope>
</reference>
<dbReference type="EMBL" id="CAXKWB010011741">
    <property type="protein sequence ID" value="CAL4102250.1"/>
    <property type="molecule type" value="Genomic_DNA"/>
</dbReference>
<protein>
    <submittedName>
        <fullName evidence="2">Uncharacterized protein</fullName>
    </submittedName>
</protein>
<feature type="region of interest" description="Disordered" evidence="1">
    <location>
        <begin position="130"/>
        <end position="174"/>
    </location>
</feature>
<gene>
    <name evidence="2" type="ORF">MNOR_LOCUS17244</name>
</gene>
<comment type="caution">
    <text evidence="2">The sequence shown here is derived from an EMBL/GenBank/DDBJ whole genome shotgun (WGS) entry which is preliminary data.</text>
</comment>
<feature type="non-terminal residue" evidence="2">
    <location>
        <position position="174"/>
    </location>
</feature>